<evidence type="ECO:0000313" key="2">
    <source>
        <dbReference type="EMBL" id="TYL09003.1"/>
    </source>
</evidence>
<reference evidence="2 4" key="2">
    <citation type="submission" date="2019-05" db="EMBL/GenBank/DDBJ databases">
        <title>Genome sequence of Moorella thermoacetica ATCC 33924.</title>
        <authorList>
            <person name="Poehlein A."/>
            <person name="Bengelsdorf F.R."/>
            <person name="Duerre P."/>
            <person name="Daniel R."/>
        </authorList>
    </citation>
    <scope>NUCLEOTIDE SEQUENCE [LARGE SCALE GENOMIC DNA]</scope>
    <source>
        <strain evidence="2 4">ATCC 33924</strain>
    </source>
</reference>
<protein>
    <submittedName>
        <fullName evidence="1">Uncharacterized protein</fullName>
    </submittedName>
</protein>
<organism evidence="1 3">
    <name type="scientific">Neomoorella thermoacetica</name>
    <name type="common">Clostridium thermoaceticum</name>
    <dbReference type="NCBI Taxonomy" id="1525"/>
    <lineage>
        <taxon>Bacteria</taxon>
        <taxon>Bacillati</taxon>
        <taxon>Bacillota</taxon>
        <taxon>Clostridia</taxon>
        <taxon>Neomoorellales</taxon>
        <taxon>Neomoorellaceae</taxon>
        <taxon>Neomoorella</taxon>
    </lineage>
</organism>
<dbReference type="EMBL" id="CP017019">
    <property type="protein sequence ID" value="AOQ23030.1"/>
    <property type="molecule type" value="Genomic_DNA"/>
</dbReference>
<dbReference type="Proteomes" id="UP000094598">
    <property type="component" value="Chromosome"/>
</dbReference>
<dbReference type="EMBL" id="VCDX01000013">
    <property type="protein sequence ID" value="TYL09003.1"/>
    <property type="molecule type" value="Genomic_DNA"/>
</dbReference>
<sequence length="70" mass="7839">MKNIKITVERNSGKNKMTASACCDSETFLEGVCGEDICSYDEERTICCVLCELLFDCTRPCSKIEMRSGE</sequence>
<evidence type="ECO:0000313" key="1">
    <source>
        <dbReference type="EMBL" id="AOQ23030.1"/>
    </source>
</evidence>
<dbReference type="Proteomes" id="UP000322283">
    <property type="component" value="Unassembled WGS sequence"/>
</dbReference>
<evidence type="ECO:0000313" key="4">
    <source>
        <dbReference type="Proteomes" id="UP000322283"/>
    </source>
</evidence>
<accession>A0AAC9HFX1</accession>
<keyword evidence="4" id="KW-1185">Reference proteome</keyword>
<proteinExistence type="predicted"/>
<reference evidence="1 3" key="1">
    <citation type="submission" date="2016-08" db="EMBL/GenBank/DDBJ databases">
        <title>Moorella thermoacetica DSM 103132.</title>
        <authorList>
            <person name="Jendresen C.B."/>
            <person name="Redl S.M."/>
            <person name="Jensen T.O."/>
            <person name="Nielsen A.T."/>
        </authorList>
    </citation>
    <scope>NUCLEOTIDE SEQUENCE [LARGE SCALE GENOMIC DNA]</scope>
    <source>
        <strain evidence="1 3">DSM 103132</strain>
    </source>
</reference>
<evidence type="ECO:0000313" key="3">
    <source>
        <dbReference type="Proteomes" id="UP000094598"/>
    </source>
</evidence>
<gene>
    <name evidence="1" type="ORF">Maut_00563</name>
    <name evidence="2" type="ORF">MTAT_26710</name>
</gene>
<dbReference type="AlphaFoldDB" id="A0AAC9HFX1"/>
<name>A0AAC9HFX1_NEOTH</name>